<dbReference type="PANTHER" id="PTHR35201:SF4">
    <property type="entry name" value="BETA-PINACENE SYNTHASE-RELATED"/>
    <property type="match status" value="1"/>
</dbReference>
<sequence>MELGMDFLDEVFYHPVIVELSTHIADLITLDNDIVSYNKEQATGNDPHNIVTIVMRQFGINLDGAMNWVAQYHKEVETHFLDGLKCVPSWGPEIDKNMEVYINGLANWARSNDCWNFECGRYFGKRGLEFQKVRWVPLLPKVVKDPVAKANLKRGNINIPLFFDSDDTEEGTDK</sequence>
<comment type="similarity">
    <text evidence="2 6">Belongs to the terpene synthase family.</text>
</comment>
<dbReference type="GO" id="GO:0046872">
    <property type="term" value="F:metal ion binding"/>
    <property type="evidence" value="ECO:0007669"/>
    <property type="project" value="UniProtKB-KW"/>
</dbReference>
<dbReference type="EMBL" id="JAACJL010000001">
    <property type="protein sequence ID" value="KAF4623291.1"/>
    <property type="molecule type" value="Genomic_DNA"/>
</dbReference>
<evidence type="ECO:0000313" key="8">
    <source>
        <dbReference type="Proteomes" id="UP000521872"/>
    </source>
</evidence>
<dbReference type="EC" id="4.2.3.-" evidence="6"/>
<organism evidence="7 8">
    <name type="scientific">Agrocybe pediades</name>
    <dbReference type="NCBI Taxonomy" id="84607"/>
    <lineage>
        <taxon>Eukaryota</taxon>
        <taxon>Fungi</taxon>
        <taxon>Dikarya</taxon>
        <taxon>Basidiomycota</taxon>
        <taxon>Agaricomycotina</taxon>
        <taxon>Agaricomycetes</taxon>
        <taxon>Agaricomycetidae</taxon>
        <taxon>Agaricales</taxon>
        <taxon>Agaricineae</taxon>
        <taxon>Strophariaceae</taxon>
        <taxon>Agrocybe</taxon>
    </lineage>
</organism>
<comment type="caution">
    <text evidence="7">The sequence shown here is derived from an EMBL/GenBank/DDBJ whole genome shotgun (WGS) entry which is preliminary data.</text>
</comment>
<evidence type="ECO:0000256" key="1">
    <source>
        <dbReference type="ARBA" id="ARBA00001946"/>
    </source>
</evidence>
<dbReference type="SUPFAM" id="SSF48576">
    <property type="entry name" value="Terpenoid synthases"/>
    <property type="match status" value="1"/>
</dbReference>
<comment type="cofactor">
    <cofactor evidence="1 6">
        <name>Mg(2+)</name>
        <dbReference type="ChEBI" id="CHEBI:18420"/>
    </cofactor>
</comment>
<keyword evidence="3 6" id="KW-0479">Metal-binding</keyword>
<proteinExistence type="inferred from homology"/>
<name>A0A8H4VUM9_9AGAR</name>
<evidence type="ECO:0000256" key="5">
    <source>
        <dbReference type="ARBA" id="ARBA00023239"/>
    </source>
</evidence>
<accession>A0A8H4VUM9</accession>
<dbReference type="Pfam" id="PF19086">
    <property type="entry name" value="Terpene_syn_C_2"/>
    <property type="match status" value="1"/>
</dbReference>
<keyword evidence="4 6" id="KW-0460">Magnesium</keyword>
<reference evidence="7 8" key="1">
    <citation type="submission" date="2019-12" db="EMBL/GenBank/DDBJ databases">
        <authorList>
            <person name="Floudas D."/>
            <person name="Bentzer J."/>
            <person name="Ahren D."/>
            <person name="Johansson T."/>
            <person name="Persson P."/>
            <person name="Tunlid A."/>
        </authorList>
    </citation>
    <scope>NUCLEOTIDE SEQUENCE [LARGE SCALE GENOMIC DNA]</scope>
    <source>
        <strain evidence="7 8">CBS 102.39</strain>
    </source>
</reference>
<dbReference type="AlphaFoldDB" id="A0A8H4VUM9"/>
<evidence type="ECO:0000256" key="2">
    <source>
        <dbReference type="ARBA" id="ARBA00006333"/>
    </source>
</evidence>
<dbReference type="InterPro" id="IPR008949">
    <property type="entry name" value="Isoprenoid_synthase_dom_sf"/>
</dbReference>
<evidence type="ECO:0000256" key="6">
    <source>
        <dbReference type="RuleBase" id="RU366034"/>
    </source>
</evidence>
<evidence type="ECO:0000313" key="7">
    <source>
        <dbReference type="EMBL" id="KAF4623291.1"/>
    </source>
</evidence>
<dbReference type="GO" id="GO:0008299">
    <property type="term" value="P:isoprenoid biosynthetic process"/>
    <property type="evidence" value="ECO:0007669"/>
    <property type="project" value="UniProtKB-ARBA"/>
</dbReference>
<evidence type="ECO:0000256" key="4">
    <source>
        <dbReference type="ARBA" id="ARBA00022842"/>
    </source>
</evidence>
<protein>
    <recommendedName>
        <fullName evidence="6">Terpene synthase</fullName>
        <ecNumber evidence="6">4.2.3.-</ecNumber>
    </recommendedName>
</protein>
<dbReference type="InterPro" id="IPR034686">
    <property type="entry name" value="Terpene_cyclase-like_2"/>
</dbReference>
<keyword evidence="5 6" id="KW-0456">Lyase</keyword>
<dbReference type="Gene3D" id="1.10.600.10">
    <property type="entry name" value="Farnesyl Diphosphate Synthase"/>
    <property type="match status" value="1"/>
</dbReference>
<dbReference type="GO" id="GO:0010333">
    <property type="term" value="F:terpene synthase activity"/>
    <property type="evidence" value="ECO:0007669"/>
    <property type="project" value="InterPro"/>
</dbReference>
<dbReference type="PANTHER" id="PTHR35201">
    <property type="entry name" value="TERPENE SYNTHASE"/>
    <property type="match status" value="1"/>
</dbReference>
<keyword evidence="8" id="KW-1185">Reference proteome</keyword>
<gene>
    <name evidence="7" type="ORF">D9613_001447</name>
</gene>
<evidence type="ECO:0000256" key="3">
    <source>
        <dbReference type="ARBA" id="ARBA00022723"/>
    </source>
</evidence>
<dbReference type="Proteomes" id="UP000521872">
    <property type="component" value="Unassembled WGS sequence"/>
</dbReference>